<dbReference type="SUPFAM" id="SSF50685">
    <property type="entry name" value="Barwin-like endoglucanases"/>
    <property type="match status" value="1"/>
</dbReference>
<keyword evidence="4" id="KW-1185">Reference proteome</keyword>
<reference evidence="3" key="1">
    <citation type="journal article" date="2023" name="Mol. Phylogenet. Evol.">
        <title>Genome-scale phylogeny and comparative genomics of the fungal order Sordariales.</title>
        <authorList>
            <person name="Hensen N."/>
            <person name="Bonometti L."/>
            <person name="Westerberg I."/>
            <person name="Brannstrom I.O."/>
            <person name="Guillou S."/>
            <person name="Cros-Aarteil S."/>
            <person name="Calhoun S."/>
            <person name="Haridas S."/>
            <person name="Kuo A."/>
            <person name="Mondo S."/>
            <person name="Pangilinan J."/>
            <person name="Riley R."/>
            <person name="LaButti K."/>
            <person name="Andreopoulos B."/>
            <person name="Lipzen A."/>
            <person name="Chen C."/>
            <person name="Yan M."/>
            <person name="Daum C."/>
            <person name="Ng V."/>
            <person name="Clum A."/>
            <person name="Steindorff A."/>
            <person name="Ohm R.A."/>
            <person name="Martin F."/>
            <person name="Silar P."/>
            <person name="Natvig D.O."/>
            <person name="Lalanne C."/>
            <person name="Gautier V."/>
            <person name="Ament-Velasquez S.L."/>
            <person name="Kruys A."/>
            <person name="Hutchinson M.I."/>
            <person name="Powell A.J."/>
            <person name="Barry K."/>
            <person name="Miller A.N."/>
            <person name="Grigoriev I.V."/>
            <person name="Debuchy R."/>
            <person name="Gladieux P."/>
            <person name="Hiltunen Thoren M."/>
            <person name="Johannesson H."/>
        </authorList>
    </citation>
    <scope>NUCLEOTIDE SEQUENCE</scope>
    <source>
        <strain evidence="3">PSN309</strain>
    </source>
</reference>
<accession>A0AAN6WSQ2</accession>
<dbReference type="EMBL" id="MU864441">
    <property type="protein sequence ID" value="KAK4185732.1"/>
    <property type="molecule type" value="Genomic_DNA"/>
</dbReference>
<dbReference type="InterPro" id="IPR009009">
    <property type="entry name" value="RlpA-like_DPBB"/>
</dbReference>
<dbReference type="CDD" id="cd22191">
    <property type="entry name" value="DPBB_RlpA_EXP_N-like"/>
    <property type="match status" value="1"/>
</dbReference>
<dbReference type="InterPro" id="IPR051477">
    <property type="entry name" value="Expansin_CellWall"/>
</dbReference>
<evidence type="ECO:0000256" key="1">
    <source>
        <dbReference type="ARBA" id="ARBA00022729"/>
    </source>
</evidence>
<gene>
    <name evidence="3" type="ORF">QBC35DRAFT_502993</name>
</gene>
<keyword evidence="1" id="KW-0732">Signal</keyword>
<name>A0AAN6WSQ2_9PEZI</name>
<evidence type="ECO:0000313" key="3">
    <source>
        <dbReference type="EMBL" id="KAK4185732.1"/>
    </source>
</evidence>
<reference evidence="3" key="2">
    <citation type="submission" date="2023-05" db="EMBL/GenBank/DDBJ databases">
        <authorList>
            <consortium name="Lawrence Berkeley National Laboratory"/>
            <person name="Steindorff A."/>
            <person name="Hensen N."/>
            <person name="Bonometti L."/>
            <person name="Westerberg I."/>
            <person name="Brannstrom I.O."/>
            <person name="Guillou S."/>
            <person name="Cros-Aarteil S."/>
            <person name="Calhoun S."/>
            <person name="Haridas S."/>
            <person name="Kuo A."/>
            <person name="Mondo S."/>
            <person name="Pangilinan J."/>
            <person name="Riley R."/>
            <person name="Labutti K."/>
            <person name="Andreopoulos B."/>
            <person name="Lipzen A."/>
            <person name="Chen C."/>
            <person name="Yanf M."/>
            <person name="Daum C."/>
            <person name="Ng V."/>
            <person name="Clum A."/>
            <person name="Ohm R."/>
            <person name="Martin F."/>
            <person name="Silar P."/>
            <person name="Natvig D."/>
            <person name="Lalanne C."/>
            <person name="Gautier V."/>
            <person name="Ament-Velasquez S.L."/>
            <person name="Kruys A."/>
            <person name="Hutchinson M.I."/>
            <person name="Powell A.J."/>
            <person name="Barry K."/>
            <person name="Miller A.N."/>
            <person name="Grigoriev I.V."/>
            <person name="Debuchy R."/>
            <person name="Gladieux P."/>
            <person name="Thoren M.H."/>
            <person name="Johannesson H."/>
        </authorList>
    </citation>
    <scope>NUCLEOTIDE SEQUENCE</scope>
    <source>
        <strain evidence="3">PSN309</strain>
    </source>
</reference>
<organism evidence="3 4">
    <name type="scientific">Podospora australis</name>
    <dbReference type="NCBI Taxonomy" id="1536484"/>
    <lineage>
        <taxon>Eukaryota</taxon>
        <taxon>Fungi</taxon>
        <taxon>Dikarya</taxon>
        <taxon>Ascomycota</taxon>
        <taxon>Pezizomycotina</taxon>
        <taxon>Sordariomycetes</taxon>
        <taxon>Sordariomycetidae</taxon>
        <taxon>Sordariales</taxon>
        <taxon>Podosporaceae</taxon>
        <taxon>Podospora</taxon>
    </lineage>
</organism>
<dbReference type="AlphaFoldDB" id="A0AAN6WSQ2"/>
<dbReference type="Proteomes" id="UP001302126">
    <property type="component" value="Unassembled WGS sequence"/>
</dbReference>
<feature type="domain" description="RlpA-like protein double-psi beta-barrel" evidence="2">
    <location>
        <begin position="17"/>
        <end position="78"/>
    </location>
</feature>
<dbReference type="Gene3D" id="2.40.40.10">
    <property type="entry name" value="RlpA-like domain"/>
    <property type="match status" value="1"/>
</dbReference>
<dbReference type="Pfam" id="PF03330">
    <property type="entry name" value="DPBB_1"/>
    <property type="match status" value="1"/>
</dbReference>
<evidence type="ECO:0000259" key="2">
    <source>
        <dbReference type="Pfam" id="PF03330"/>
    </source>
</evidence>
<dbReference type="InterPro" id="IPR036908">
    <property type="entry name" value="RlpA-like_sf"/>
</dbReference>
<evidence type="ECO:0000313" key="4">
    <source>
        <dbReference type="Proteomes" id="UP001302126"/>
    </source>
</evidence>
<comment type="caution">
    <text evidence="3">The sequence shown here is derived from an EMBL/GenBank/DDBJ whole genome shotgun (WGS) entry which is preliminary data.</text>
</comment>
<sequence length="86" mass="9226">MIAALGNKYMSYAYKSSLCGRKINVTNVGADYNVRGEGNSLIVTVADTCASCEGDHVDFSEAAWKKLTDGDEAGVVNLEWAFVGEK</sequence>
<protein>
    <recommendedName>
        <fullName evidence="2">RlpA-like protein double-psi beta-barrel domain-containing protein</fullName>
    </recommendedName>
</protein>
<dbReference type="PANTHER" id="PTHR31836">
    <property type="match status" value="1"/>
</dbReference>
<dbReference type="PANTHER" id="PTHR31836:SF28">
    <property type="entry name" value="SRCR DOMAIN-CONTAINING PROTEIN-RELATED"/>
    <property type="match status" value="1"/>
</dbReference>
<proteinExistence type="predicted"/>